<comment type="caution">
    <text evidence="12">The sequence shown here is derived from an EMBL/GenBank/DDBJ whole genome shotgun (WGS) entry which is preliminary data.</text>
</comment>
<evidence type="ECO:0000256" key="6">
    <source>
        <dbReference type="ARBA" id="ARBA00022771"/>
    </source>
</evidence>
<dbReference type="InterPro" id="IPR013083">
    <property type="entry name" value="Znf_RING/FYVE/PHD"/>
</dbReference>
<dbReference type="GO" id="GO:0016567">
    <property type="term" value="P:protein ubiquitination"/>
    <property type="evidence" value="ECO:0007669"/>
    <property type="project" value="InterPro"/>
</dbReference>
<name>A0AAD7XSK3_9STRA</name>
<comment type="catalytic activity">
    <reaction evidence="1">
        <text>[E2 ubiquitin-conjugating enzyme]-S-ubiquitinyl-L-cysteine + [acceptor protein]-L-lysine = [E2 ubiquitin-conjugating enzyme]-L-cysteine + [acceptor protein]-N(6)-ubiquitinyl-L-lysine.</text>
        <dbReference type="EC" id="2.3.2.31"/>
    </reaction>
</comment>
<dbReference type="InterPro" id="IPR002867">
    <property type="entry name" value="IBR_dom"/>
</dbReference>
<organism evidence="12 13">
    <name type="scientific">Chrysophaeum taylorii</name>
    <dbReference type="NCBI Taxonomy" id="2483200"/>
    <lineage>
        <taxon>Eukaryota</taxon>
        <taxon>Sar</taxon>
        <taxon>Stramenopiles</taxon>
        <taxon>Ochrophyta</taxon>
        <taxon>Pelagophyceae</taxon>
        <taxon>Pelagomonadales</taxon>
        <taxon>Pelagomonadaceae</taxon>
        <taxon>Chrysophaeum</taxon>
    </lineage>
</organism>
<accession>A0AAD7XSK3</accession>
<evidence type="ECO:0000259" key="10">
    <source>
        <dbReference type="PROSITE" id="PS50089"/>
    </source>
</evidence>
<sequence>MALRRVAGVEQGTRECSICWDKFGVPLNLKKRPCCGNVVCWRCLMGHIEGVLSDERPLRCPCCAVELTDLEVRAAINAATWYGAFWRTKAKLVRRWEGWSVGRGLRELVPEFEVLRCPGLDCENLFLVEASARKNKLRSEPQSYWNPLARRFLYSTPKLGSGDARRVYCNSCRRAFCSLCRRPWQQPMKGCRTQRPPMESHDFRSCVAFAGRSLATNDDFAAVGDAAGARACPSCSLRVQRSYGCNHIECPGCRQHWCFVCESPWSPDHYACRDAEGDTFKAPPAHCVLM</sequence>
<evidence type="ECO:0000256" key="2">
    <source>
        <dbReference type="ARBA" id="ARBA00012251"/>
    </source>
</evidence>
<dbReference type="InterPro" id="IPR031127">
    <property type="entry name" value="E3_UB_ligase_RBR"/>
</dbReference>
<dbReference type="Pfam" id="PF01485">
    <property type="entry name" value="IBR"/>
    <property type="match status" value="1"/>
</dbReference>
<dbReference type="SUPFAM" id="SSF57850">
    <property type="entry name" value="RING/U-box"/>
    <property type="match status" value="2"/>
</dbReference>
<proteinExistence type="predicted"/>
<dbReference type="Gene3D" id="3.30.40.10">
    <property type="entry name" value="Zinc/RING finger domain, C3HC4 (zinc finger)"/>
    <property type="match status" value="1"/>
</dbReference>
<keyword evidence="7" id="KW-0833">Ubl conjugation pathway</keyword>
<dbReference type="GO" id="GO:0008270">
    <property type="term" value="F:zinc ion binding"/>
    <property type="evidence" value="ECO:0007669"/>
    <property type="project" value="UniProtKB-KW"/>
</dbReference>
<dbReference type="EMBL" id="JAQMWT010000133">
    <property type="protein sequence ID" value="KAJ8609759.1"/>
    <property type="molecule type" value="Genomic_DNA"/>
</dbReference>
<keyword evidence="6 9" id="KW-0863">Zinc-finger</keyword>
<dbReference type="PROSITE" id="PS51873">
    <property type="entry name" value="TRIAD"/>
    <property type="match status" value="1"/>
</dbReference>
<evidence type="ECO:0000256" key="3">
    <source>
        <dbReference type="ARBA" id="ARBA00022679"/>
    </source>
</evidence>
<evidence type="ECO:0000313" key="13">
    <source>
        <dbReference type="Proteomes" id="UP001230188"/>
    </source>
</evidence>
<protein>
    <recommendedName>
        <fullName evidence="2">RBR-type E3 ubiquitin transferase</fullName>
        <ecNumber evidence="2">2.3.2.31</ecNumber>
    </recommendedName>
</protein>
<feature type="domain" description="RING-type" evidence="11">
    <location>
        <begin position="12"/>
        <end position="282"/>
    </location>
</feature>
<dbReference type="InterPro" id="IPR044066">
    <property type="entry name" value="TRIAD_supradom"/>
</dbReference>
<evidence type="ECO:0000256" key="1">
    <source>
        <dbReference type="ARBA" id="ARBA00001798"/>
    </source>
</evidence>
<evidence type="ECO:0000256" key="8">
    <source>
        <dbReference type="ARBA" id="ARBA00022833"/>
    </source>
</evidence>
<keyword evidence="13" id="KW-1185">Reference proteome</keyword>
<keyword evidence="5" id="KW-0677">Repeat</keyword>
<dbReference type="PROSITE" id="PS50089">
    <property type="entry name" value="ZF_RING_2"/>
    <property type="match status" value="1"/>
</dbReference>
<evidence type="ECO:0000259" key="11">
    <source>
        <dbReference type="PROSITE" id="PS51873"/>
    </source>
</evidence>
<keyword evidence="3" id="KW-0808">Transferase</keyword>
<evidence type="ECO:0000256" key="4">
    <source>
        <dbReference type="ARBA" id="ARBA00022723"/>
    </source>
</evidence>
<keyword evidence="4" id="KW-0479">Metal-binding</keyword>
<evidence type="ECO:0000313" key="12">
    <source>
        <dbReference type="EMBL" id="KAJ8609759.1"/>
    </source>
</evidence>
<dbReference type="AlphaFoldDB" id="A0AAD7XSK3"/>
<dbReference type="InterPro" id="IPR001841">
    <property type="entry name" value="Znf_RING"/>
</dbReference>
<keyword evidence="8" id="KW-0862">Zinc</keyword>
<dbReference type="Pfam" id="PF22191">
    <property type="entry name" value="IBR_1"/>
    <property type="match status" value="1"/>
</dbReference>
<evidence type="ECO:0000256" key="7">
    <source>
        <dbReference type="ARBA" id="ARBA00022786"/>
    </source>
</evidence>
<dbReference type="GO" id="GO:0061630">
    <property type="term" value="F:ubiquitin protein ligase activity"/>
    <property type="evidence" value="ECO:0007669"/>
    <property type="project" value="UniProtKB-EC"/>
</dbReference>
<evidence type="ECO:0000256" key="9">
    <source>
        <dbReference type="PROSITE-ProRule" id="PRU00175"/>
    </source>
</evidence>
<gene>
    <name evidence="12" type="ORF">CTAYLR_009253</name>
</gene>
<evidence type="ECO:0000256" key="5">
    <source>
        <dbReference type="ARBA" id="ARBA00022737"/>
    </source>
</evidence>
<dbReference type="CDD" id="cd20336">
    <property type="entry name" value="Rcat_RBR"/>
    <property type="match status" value="1"/>
</dbReference>
<reference evidence="12" key="1">
    <citation type="submission" date="2023-01" db="EMBL/GenBank/DDBJ databases">
        <title>Metagenome sequencing of chrysophaentin producing Chrysophaeum taylorii.</title>
        <authorList>
            <person name="Davison J."/>
            <person name="Bewley C."/>
        </authorList>
    </citation>
    <scope>NUCLEOTIDE SEQUENCE</scope>
    <source>
        <strain evidence="12">NIES-1699</strain>
    </source>
</reference>
<dbReference type="Gene3D" id="1.20.120.1750">
    <property type="match status" value="1"/>
</dbReference>
<dbReference type="Proteomes" id="UP001230188">
    <property type="component" value="Unassembled WGS sequence"/>
</dbReference>
<feature type="domain" description="RING-type" evidence="10">
    <location>
        <begin position="16"/>
        <end position="63"/>
    </location>
</feature>
<dbReference type="EC" id="2.3.2.31" evidence="2"/>
<dbReference type="PANTHER" id="PTHR11685">
    <property type="entry name" value="RBR FAMILY RING FINGER AND IBR DOMAIN-CONTAINING"/>
    <property type="match status" value="1"/>
</dbReference>